<reference evidence="2" key="1">
    <citation type="submission" date="2019-10" db="EMBL/GenBank/DDBJ databases">
        <authorList>
            <person name="Soares A.E.R."/>
            <person name="Aleixo A."/>
            <person name="Schneider P."/>
            <person name="Miyaki C.Y."/>
            <person name="Schneider M.P."/>
            <person name="Mello C."/>
            <person name="Vasconcelos A.T.R."/>
        </authorList>
    </citation>
    <scope>NUCLEOTIDE SEQUENCE</scope>
    <source>
        <tissue evidence="2">Muscle</tissue>
    </source>
</reference>
<proteinExistence type="predicted"/>
<organism evidence="2 3">
    <name type="scientific">Willisornis vidua</name>
    <name type="common">Xingu scale-backed antbird</name>
    <dbReference type="NCBI Taxonomy" id="1566151"/>
    <lineage>
        <taxon>Eukaryota</taxon>
        <taxon>Metazoa</taxon>
        <taxon>Chordata</taxon>
        <taxon>Craniata</taxon>
        <taxon>Vertebrata</taxon>
        <taxon>Euteleostomi</taxon>
        <taxon>Archelosauria</taxon>
        <taxon>Archosauria</taxon>
        <taxon>Dinosauria</taxon>
        <taxon>Saurischia</taxon>
        <taxon>Theropoda</taxon>
        <taxon>Coelurosauria</taxon>
        <taxon>Aves</taxon>
        <taxon>Neognathae</taxon>
        <taxon>Neoaves</taxon>
        <taxon>Telluraves</taxon>
        <taxon>Australaves</taxon>
        <taxon>Passeriformes</taxon>
        <taxon>Thamnophilidae</taxon>
        <taxon>Willisornis</taxon>
    </lineage>
</organism>
<dbReference type="Proteomes" id="UP001145742">
    <property type="component" value="Unassembled WGS sequence"/>
</dbReference>
<protein>
    <submittedName>
        <fullName evidence="2">Rna-directed dna polymerase from mobile element jockey-like</fullName>
    </submittedName>
</protein>
<dbReference type="PROSITE" id="PS50878">
    <property type="entry name" value="RT_POL"/>
    <property type="match status" value="1"/>
</dbReference>
<feature type="domain" description="Reverse transcriptase" evidence="1">
    <location>
        <begin position="1"/>
        <end position="107"/>
    </location>
</feature>
<dbReference type="PANTHER" id="PTHR33332">
    <property type="entry name" value="REVERSE TRANSCRIPTASE DOMAIN-CONTAINING PROTEIN"/>
    <property type="match status" value="1"/>
</dbReference>
<gene>
    <name evidence="2" type="ORF">WISP_37085</name>
</gene>
<comment type="caution">
    <text evidence="2">The sequence shown here is derived from an EMBL/GenBank/DDBJ whole genome shotgun (WGS) entry which is preliminary data.</text>
</comment>
<dbReference type="EMBL" id="WHWB01032972">
    <property type="protein sequence ID" value="KAJ7422644.1"/>
    <property type="molecule type" value="Genomic_DNA"/>
</dbReference>
<evidence type="ECO:0000313" key="2">
    <source>
        <dbReference type="EMBL" id="KAJ7422644.1"/>
    </source>
</evidence>
<name>A0ABQ9DL59_9PASS</name>
<sequence>MFVARVVPQGSTLRPVLFSIFINDVSCSIEYTLSKFADNTKLTHLKEKEQRDLNKKFEKWAHGNPIRFNKAKFRVLHLSWGKPQYQYKLEEEWSERSPVQKDFGVLVDKSQEMRWQLVCAAQKANHYQFKPPFLRVFFHSLSLGGGPFDSVLSTWHLPS</sequence>
<dbReference type="Pfam" id="PF00078">
    <property type="entry name" value="RVT_1"/>
    <property type="match status" value="1"/>
</dbReference>
<keyword evidence="3" id="KW-1185">Reference proteome</keyword>
<accession>A0ABQ9DL59</accession>
<evidence type="ECO:0000313" key="3">
    <source>
        <dbReference type="Proteomes" id="UP001145742"/>
    </source>
</evidence>
<dbReference type="InterPro" id="IPR000477">
    <property type="entry name" value="RT_dom"/>
</dbReference>
<evidence type="ECO:0000259" key="1">
    <source>
        <dbReference type="PROSITE" id="PS50878"/>
    </source>
</evidence>